<dbReference type="PROSITE" id="PS01081">
    <property type="entry name" value="HTH_TETR_1"/>
    <property type="match status" value="1"/>
</dbReference>
<evidence type="ECO:0000313" key="4">
    <source>
        <dbReference type="EMBL" id="MCL6216937.1"/>
    </source>
</evidence>
<dbReference type="PROSITE" id="PS50977">
    <property type="entry name" value="HTH_TETR_2"/>
    <property type="match status" value="1"/>
</dbReference>
<evidence type="ECO:0000313" key="5">
    <source>
        <dbReference type="Proteomes" id="UP001139521"/>
    </source>
</evidence>
<evidence type="ECO:0000256" key="2">
    <source>
        <dbReference type="PROSITE-ProRule" id="PRU00335"/>
    </source>
</evidence>
<dbReference type="PANTHER" id="PTHR30055:SF226">
    <property type="entry name" value="HTH-TYPE TRANSCRIPTIONAL REGULATOR PKSA"/>
    <property type="match status" value="1"/>
</dbReference>
<feature type="DNA-binding region" description="H-T-H motif" evidence="2">
    <location>
        <begin position="30"/>
        <end position="49"/>
    </location>
</feature>
<dbReference type="Proteomes" id="UP001139521">
    <property type="component" value="Unassembled WGS sequence"/>
</dbReference>
<dbReference type="SUPFAM" id="SSF46689">
    <property type="entry name" value="Homeodomain-like"/>
    <property type="match status" value="1"/>
</dbReference>
<accession>A0A9X1ZLR3</accession>
<reference evidence="4" key="1">
    <citation type="submission" date="2022-01" db="EMBL/GenBank/DDBJ databases">
        <title>Genome sequencing of Zunongwangia sp. M21534 genome.</title>
        <authorList>
            <person name="Chen Y."/>
            <person name="Dong C."/>
            <person name="Shao Z."/>
        </authorList>
    </citation>
    <scope>NUCLEOTIDE SEQUENCE</scope>
    <source>
        <strain evidence="4">MCCC M21534</strain>
    </source>
</reference>
<dbReference type="GO" id="GO:0003700">
    <property type="term" value="F:DNA-binding transcription factor activity"/>
    <property type="evidence" value="ECO:0007669"/>
    <property type="project" value="TreeGrafter"/>
</dbReference>
<dbReference type="PRINTS" id="PR00455">
    <property type="entry name" value="HTHTETR"/>
</dbReference>
<dbReference type="SUPFAM" id="SSF48498">
    <property type="entry name" value="Tetracyclin repressor-like, C-terminal domain"/>
    <property type="match status" value="1"/>
</dbReference>
<evidence type="ECO:0000256" key="1">
    <source>
        <dbReference type="ARBA" id="ARBA00023125"/>
    </source>
</evidence>
<evidence type="ECO:0000259" key="3">
    <source>
        <dbReference type="PROSITE" id="PS50977"/>
    </source>
</evidence>
<dbReference type="PANTHER" id="PTHR30055">
    <property type="entry name" value="HTH-TYPE TRANSCRIPTIONAL REGULATOR RUTR"/>
    <property type="match status" value="1"/>
</dbReference>
<dbReference type="Pfam" id="PF00440">
    <property type="entry name" value="TetR_N"/>
    <property type="match status" value="1"/>
</dbReference>
<comment type="caution">
    <text evidence="4">The sequence shown here is derived from an EMBL/GenBank/DDBJ whole genome shotgun (WGS) entry which is preliminary data.</text>
</comment>
<feature type="domain" description="HTH tetR-type" evidence="3">
    <location>
        <begin position="7"/>
        <end position="67"/>
    </location>
</feature>
<name>A0A9X1ZLR3_9FLAO</name>
<dbReference type="InterPro" id="IPR023772">
    <property type="entry name" value="DNA-bd_HTH_TetR-type_CS"/>
</dbReference>
<protein>
    <submittedName>
        <fullName evidence="4">TetR/AcrR family transcriptional regulator</fullName>
    </submittedName>
</protein>
<keyword evidence="5" id="KW-1185">Reference proteome</keyword>
<dbReference type="InterPro" id="IPR009057">
    <property type="entry name" value="Homeodomain-like_sf"/>
</dbReference>
<dbReference type="InterPro" id="IPR050109">
    <property type="entry name" value="HTH-type_TetR-like_transc_reg"/>
</dbReference>
<dbReference type="AlphaFoldDB" id="A0A9X1ZLR3"/>
<organism evidence="4 5">
    <name type="scientific">Zunongwangia pacifica</name>
    <dbReference type="NCBI Taxonomy" id="2911062"/>
    <lineage>
        <taxon>Bacteria</taxon>
        <taxon>Pseudomonadati</taxon>
        <taxon>Bacteroidota</taxon>
        <taxon>Flavobacteriia</taxon>
        <taxon>Flavobacteriales</taxon>
        <taxon>Flavobacteriaceae</taxon>
        <taxon>Zunongwangia</taxon>
    </lineage>
</organism>
<dbReference type="InterPro" id="IPR001647">
    <property type="entry name" value="HTH_TetR"/>
</dbReference>
<dbReference type="Gene3D" id="1.10.357.10">
    <property type="entry name" value="Tetracycline Repressor, domain 2"/>
    <property type="match status" value="1"/>
</dbReference>
<dbReference type="InterPro" id="IPR036271">
    <property type="entry name" value="Tet_transcr_reg_TetR-rel_C_sf"/>
</dbReference>
<dbReference type="EMBL" id="JAKHSK010000001">
    <property type="protein sequence ID" value="MCL6216937.1"/>
    <property type="molecule type" value="Genomic_DNA"/>
</dbReference>
<dbReference type="RefSeq" id="WP_249599921.1">
    <property type="nucleotide sequence ID" value="NZ_JAKHSK010000001.1"/>
</dbReference>
<dbReference type="GO" id="GO:0000976">
    <property type="term" value="F:transcription cis-regulatory region binding"/>
    <property type="evidence" value="ECO:0007669"/>
    <property type="project" value="TreeGrafter"/>
</dbReference>
<gene>
    <name evidence="4" type="ORF">L1967_01405</name>
</gene>
<keyword evidence="1 2" id="KW-0238">DNA-binding</keyword>
<sequence>MTKIHRHIKEEQILNAAEAIFLEYGYDKASTRLITKKADVNIALLHYYFRDKQSLFNMMVIKRINFLRNQIHHPVDNKDPTENLLNTIEHHLDLIFDNQLFYRLMVTELMRRNRKEIVGLIESFFKKIEIQISEIIKHGMEINIFRKVNKEVIVKNIIGLFLEVIIIENETHSFQIERKEELMVYYKNFCKGFLIKPDF</sequence>
<proteinExistence type="predicted"/>